<evidence type="ECO:0000313" key="4">
    <source>
        <dbReference type="EMBL" id="OQS01971.1"/>
    </source>
</evidence>
<dbReference type="SUPFAM" id="SSF56112">
    <property type="entry name" value="Protein kinase-like (PK-like)"/>
    <property type="match status" value="1"/>
</dbReference>
<sequence>MDLVIQVSNARELASPKLLRSVKHPYVFIRNGLKTKKSDVLSITNPQEWNVQANFVNINVIKHPTILFEVYDKGTWGVGDMLIGNGSIPIPIDNTFFEGWLPLYKLSIPTGQIYVRCDRFISIRNLRGIDLSSSFDSSDSQHEPTKLPDLNVPSDTSSNSISSSEKNILDEMFLDRPIASAIDLSIIEPNEIEIKQNIGRGAQGSVDLALYQGKEVAIKTFYSVNTSIHTTTGQCNFQKELNIMYRLVDSEFTVRLLGVSEVKAAEPKIVMEYMDKGNLRQFLNNIKQTCIDNNTKHDVTSMLFIAIAIADALNYLHKRRIVHRDLKPLNVLINSKNEVKLADFGFSREDANGRTDAMTMDIGTGFWMAPEVCYKNDYSIEADIYSLGVILTELETLERPYHDIQANVHYIQMLVCQGELRPSLTSSCPEWYRQLTTACMEADPVDRPTAAQIAKTLRLHCPQFIDRDEKHFNDW</sequence>
<dbReference type="SMART" id="SM00220">
    <property type="entry name" value="S_TKc"/>
    <property type="match status" value="1"/>
</dbReference>
<dbReference type="InterPro" id="IPR051681">
    <property type="entry name" value="Ser/Thr_Kinases-Pseudokinases"/>
</dbReference>
<dbReference type="AlphaFoldDB" id="A0A1V9ZVH7"/>
<gene>
    <name evidence="4" type="ORF">THRCLA_05611</name>
</gene>
<dbReference type="PANTHER" id="PTHR44329">
    <property type="entry name" value="SERINE/THREONINE-PROTEIN KINASE TNNI3K-RELATED"/>
    <property type="match status" value="1"/>
</dbReference>
<dbReference type="InterPro" id="IPR000719">
    <property type="entry name" value="Prot_kinase_dom"/>
</dbReference>
<dbReference type="Proteomes" id="UP000243217">
    <property type="component" value="Unassembled WGS sequence"/>
</dbReference>
<evidence type="ECO:0000259" key="2">
    <source>
        <dbReference type="PROSITE" id="PS50004"/>
    </source>
</evidence>
<dbReference type="GO" id="GO:0004674">
    <property type="term" value="F:protein serine/threonine kinase activity"/>
    <property type="evidence" value="ECO:0007669"/>
    <property type="project" value="TreeGrafter"/>
</dbReference>
<dbReference type="EMBL" id="JNBS01001314">
    <property type="protein sequence ID" value="OQS01971.1"/>
    <property type="molecule type" value="Genomic_DNA"/>
</dbReference>
<keyword evidence="5" id="KW-1185">Reference proteome</keyword>
<dbReference type="InterPro" id="IPR035892">
    <property type="entry name" value="C2_domain_sf"/>
</dbReference>
<dbReference type="InterPro" id="IPR008271">
    <property type="entry name" value="Ser/Thr_kinase_AS"/>
</dbReference>
<comment type="caution">
    <text evidence="4">The sequence shown here is derived from an EMBL/GenBank/DDBJ whole genome shotgun (WGS) entry which is preliminary data.</text>
</comment>
<dbReference type="InterPro" id="IPR000008">
    <property type="entry name" value="C2_dom"/>
</dbReference>
<dbReference type="PANTHER" id="PTHR44329:SF214">
    <property type="entry name" value="PROTEIN KINASE DOMAIN-CONTAINING PROTEIN"/>
    <property type="match status" value="1"/>
</dbReference>
<feature type="region of interest" description="Disordered" evidence="1">
    <location>
        <begin position="134"/>
        <end position="162"/>
    </location>
</feature>
<reference evidence="4 5" key="1">
    <citation type="journal article" date="2014" name="Genome Biol. Evol.">
        <title>The secreted proteins of Achlya hypogyna and Thraustotheca clavata identify the ancestral oomycete secretome and reveal gene acquisitions by horizontal gene transfer.</title>
        <authorList>
            <person name="Misner I."/>
            <person name="Blouin N."/>
            <person name="Leonard G."/>
            <person name="Richards T.A."/>
            <person name="Lane C.E."/>
        </authorList>
    </citation>
    <scope>NUCLEOTIDE SEQUENCE [LARGE SCALE GENOMIC DNA]</scope>
    <source>
        <strain evidence="4 5">ATCC 34112</strain>
    </source>
</reference>
<dbReference type="CDD" id="cd00030">
    <property type="entry name" value="C2"/>
    <property type="match status" value="1"/>
</dbReference>
<dbReference type="PROSITE" id="PS50004">
    <property type="entry name" value="C2"/>
    <property type="match status" value="1"/>
</dbReference>
<accession>A0A1V9ZVH7</accession>
<protein>
    <submittedName>
        <fullName evidence="4">Kinase</fullName>
    </submittedName>
</protein>
<evidence type="ECO:0000259" key="3">
    <source>
        <dbReference type="PROSITE" id="PS50011"/>
    </source>
</evidence>
<dbReference type="InterPro" id="IPR001245">
    <property type="entry name" value="Ser-Thr/Tyr_kinase_cat_dom"/>
</dbReference>
<feature type="domain" description="Protein kinase" evidence="3">
    <location>
        <begin position="192"/>
        <end position="465"/>
    </location>
</feature>
<dbReference type="Gene3D" id="2.60.40.150">
    <property type="entry name" value="C2 domain"/>
    <property type="match status" value="1"/>
</dbReference>
<dbReference type="PROSITE" id="PS50011">
    <property type="entry name" value="PROTEIN_KINASE_DOM"/>
    <property type="match status" value="1"/>
</dbReference>
<name>A0A1V9ZVH7_9STRA</name>
<proteinExistence type="predicted"/>
<keyword evidence="4" id="KW-0418">Kinase</keyword>
<dbReference type="GO" id="GO:0005524">
    <property type="term" value="F:ATP binding"/>
    <property type="evidence" value="ECO:0007669"/>
    <property type="project" value="InterPro"/>
</dbReference>
<dbReference type="PROSITE" id="PS00108">
    <property type="entry name" value="PROTEIN_KINASE_ST"/>
    <property type="match status" value="1"/>
</dbReference>
<dbReference type="SUPFAM" id="SSF49562">
    <property type="entry name" value="C2 domain (Calcium/lipid-binding domain, CaLB)"/>
    <property type="match status" value="1"/>
</dbReference>
<organism evidence="4 5">
    <name type="scientific">Thraustotheca clavata</name>
    <dbReference type="NCBI Taxonomy" id="74557"/>
    <lineage>
        <taxon>Eukaryota</taxon>
        <taxon>Sar</taxon>
        <taxon>Stramenopiles</taxon>
        <taxon>Oomycota</taxon>
        <taxon>Saprolegniomycetes</taxon>
        <taxon>Saprolegniales</taxon>
        <taxon>Achlyaceae</taxon>
        <taxon>Thraustotheca</taxon>
    </lineage>
</organism>
<dbReference type="OrthoDB" id="74930at2759"/>
<dbReference type="Gene3D" id="1.10.510.10">
    <property type="entry name" value="Transferase(Phosphotransferase) domain 1"/>
    <property type="match status" value="1"/>
</dbReference>
<dbReference type="InterPro" id="IPR011009">
    <property type="entry name" value="Kinase-like_dom_sf"/>
</dbReference>
<evidence type="ECO:0000313" key="5">
    <source>
        <dbReference type="Proteomes" id="UP000243217"/>
    </source>
</evidence>
<feature type="domain" description="C2" evidence="2">
    <location>
        <begin position="1"/>
        <end position="105"/>
    </location>
</feature>
<keyword evidence="4" id="KW-0808">Transferase</keyword>
<evidence type="ECO:0000256" key="1">
    <source>
        <dbReference type="SAM" id="MobiDB-lite"/>
    </source>
</evidence>
<dbReference type="STRING" id="74557.A0A1V9ZVH7"/>
<dbReference type="PRINTS" id="PR00109">
    <property type="entry name" value="TYRKINASE"/>
</dbReference>
<dbReference type="Pfam" id="PF00069">
    <property type="entry name" value="Pkinase"/>
    <property type="match status" value="1"/>
</dbReference>